<name>A0A5C6DGR8_9BACT</name>
<dbReference type="SUPFAM" id="SSF53649">
    <property type="entry name" value="Alkaline phosphatase-like"/>
    <property type="match status" value="1"/>
</dbReference>
<dbReference type="AlphaFoldDB" id="A0A5C6DGR8"/>
<evidence type="ECO:0000256" key="1">
    <source>
        <dbReference type="ARBA" id="ARBA00008779"/>
    </source>
</evidence>
<protein>
    <submittedName>
        <fullName evidence="5">Arylsulfatase</fullName>
        <ecNumber evidence="5">3.1.6.1</ecNumber>
    </submittedName>
</protein>
<dbReference type="Gene3D" id="3.40.720.10">
    <property type="entry name" value="Alkaline Phosphatase, subunit A"/>
    <property type="match status" value="1"/>
</dbReference>
<evidence type="ECO:0000256" key="3">
    <source>
        <dbReference type="SAM" id="SignalP"/>
    </source>
</evidence>
<gene>
    <name evidence="5" type="primary">atsA_75</name>
    <name evidence="5" type="ORF">Poly41_44230</name>
</gene>
<dbReference type="PANTHER" id="PTHR42693">
    <property type="entry name" value="ARYLSULFATASE FAMILY MEMBER"/>
    <property type="match status" value="1"/>
</dbReference>
<feature type="signal peptide" evidence="3">
    <location>
        <begin position="1"/>
        <end position="23"/>
    </location>
</feature>
<dbReference type="Pfam" id="PF00884">
    <property type="entry name" value="Sulfatase"/>
    <property type="match status" value="1"/>
</dbReference>
<dbReference type="InterPro" id="IPR000917">
    <property type="entry name" value="Sulfatase_N"/>
</dbReference>
<keyword evidence="3" id="KW-0732">Signal</keyword>
<dbReference type="InterPro" id="IPR050738">
    <property type="entry name" value="Sulfatase"/>
</dbReference>
<comment type="similarity">
    <text evidence="1">Belongs to the sulfatase family.</text>
</comment>
<feature type="chain" id="PRO_5023040389" evidence="3">
    <location>
        <begin position="24"/>
        <end position="84"/>
    </location>
</feature>
<comment type="caution">
    <text evidence="5">The sequence shown here is derived from an EMBL/GenBank/DDBJ whole genome shotgun (WGS) entry which is preliminary data.</text>
</comment>
<evidence type="ECO:0000313" key="5">
    <source>
        <dbReference type="EMBL" id="TWU34276.1"/>
    </source>
</evidence>
<evidence type="ECO:0000259" key="4">
    <source>
        <dbReference type="Pfam" id="PF00884"/>
    </source>
</evidence>
<sequence length="84" mass="8711" precursor="true">MKKSAIQVGAVLVVLALPHIASATNMNPDKPNIVVIMADDMGYADTGFTGATDIQTPNLNELAASGVTFSSGYVTHPYCGPRCA</sequence>
<feature type="domain" description="Sulfatase N-terminal" evidence="4">
    <location>
        <begin position="31"/>
        <end position="81"/>
    </location>
</feature>
<proteinExistence type="inferred from homology"/>
<dbReference type="EC" id="3.1.6.1" evidence="5"/>
<evidence type="ECO:0000313" key="6">
    <source>
        <dbReference type="Proteomes" id="UP000319143"/>
    </source>
</evidence>
<dbReference type="RefSeq" id="WP_231615818.1">
    <property type="nucleotide sequence ID" value="NZ_SJPV01000008.1"/>
</dbReference>
<dbReference type="PANTHER" id="PTHR42693:SF53">
    <property type="entry name" value="ENDO-4-O-SULFATASE"/>
    <property type="match status" value="1"/>
</dbReference>
<accession>A0A5C6DGR8</accession>
<organism evidence="5 6">
    <name type="scientific">Novipirellula artificiosorum</name>
    <dbReference type="NCBI Taxonomy" id="2528016"/>
    <lineage>
        <taxon>Bacteria</taxon>
        <taxon>Pseudomonadati</taxon>
        <taxon>Planctomycetota</taxon>
        <taxon>Planctomycetia</taxon>
        <taxon>Pirellulales</taxon>
        <taxon>Pirellulaceae</taxon>
        <taxon>Novipirellula</taxon>
    </lineage>
</organism>
<dbReference type="EMBL" id="SJPV01000008">
    <property type="protein sequence ID" value="TWU34276.1"/>
    <property type="molecule type" value="Genomic_DNA"/>
</dbReference>
<evidence type="ECO:0000256" key="2">
    <source>
        <dbReference type="ARBA" id="ARBA00022801"/>
    </source>
</evidence>
<reference evidence="5 6" key="1">
    <citation type="submission" date="2019-02" db="EMBL/GenBank/DDBJ databases">
        <title>Deep-cultivation of Planctomycetes and their phenomic and genomic characterization uncovers novel biology.</title>
        <authorList>
            <person name="Wiegand S."/>
            <person name="Jogler M."/>
            <person name="Boedeker C."/>
            <person name="Pinto D."/>
            <person name="Vollmers J."/>
            <person name="Rivas-Marin E."/>
            <person name="Kohn T."/>
            <person name="Peeters S.H."/>
            <person name="Heuer A."/>
            <person name="Rast P."/>
            <person name="Oberbeckmann S."/>
            <person name="Bunk B."/>
            <person name="Jeske O."/>
            <person name="Meyerdierks A."/>
            <person name="Storesund J.E."/>
            <person name="Kallscheuer N."/>
            <person name="Luecker S."/>
            <person name="Lage O.M."/>
            <person name="Pohl T."/>
            <person name="Merkel B.J."/>
            <person name="Hornburger P."/>
            <person name="Mueller R.-W."/>
            <person name="Bruemmer F."/>
            <person name="Labrenz M."/>
            <person name="Spormann A.M."/>
            <person name="Op Den Camp H."/>
            <person name="Overmann J."/>
            <person name="Amann R."/>
            <person name="Jetten M.S.M."/>
            <person name="Mascher T."/>
            <person name="Medema M.H."/>
            <person name="Devos D.P."/>
            <person name="Kaster A.-K."/>
            <person name="Ovreas L."/>
            <person name="Rohde M."/>
            <person name="Galperin M.Y."/>
            <person name="Jogler C."/>
        </authorList>
    </citation>
    <scope>NUCLEOTIDE SEQUENCE [LARGE SCALE GENOMIC DNA]</scope>
    <source>
        <strain evidence="5 6">Poly41</strain>
    </source>
</reference>
<keyword evidence="2 5" id="KW-0378">Hydrolase</keyword>
<dbReference type="GO" id="GO:0004065">
    <property type="term" value="F:arylsulfatase activity"/>
    <property type="evidence" value="ECO:0007669"/>
    <property type="project" value="UniProtKB-EC"/>
</dbReference>
<dbReference type="InterPro" id="IPR017850">
    <property type="entry name" value="Alkaline_phosphatase_core_sf"/>
</dbReference>
<keyword evidence="6" id="KW-1185">Reference proteome</keyword>
<dbReference type="Proteomes" id="UP000319143">
    <property type="component" value="Unassembled WGS sequence"/>
</dbReference>